<keyword evidence="1" id="KW-0812">Transmembrane</keyword>
<feature type="transmembrane region" description="Helical" evidence="1">
    <location>
        <begin position="433"/>
        <end position="454"/>
    </location>
</feature>
<protein>
    <submittedName>
        <fullName evidence="2">Cobalt-zinc-cadmium resistance protein CzcA/CusA</fullName>
    </submittedName>
</protein>
<feature type="transmembrane region" description="Helical" evidence="1">
    <location>
        <begin position="362"/>
        <end position="380"/>
    </location>
</feature>
<keyword evidence="1" id="KW-1133">Transmembrane helix</keyword>
<dbReference type="Gene3D" id="3.30.70.1320">
    <property type="entry name" value="Multidrug efflux transporter AcrB pore domain like"/>
    <property type="match status" value="1"/>
</dbReference>
<feature type="transmembrane region" description="Helical" evidence="1">
    <location>
        <begin position="900"/>
        <end position="931"/>
    </location>
</feature>
<evidence type="ECO:0000313" key="2">
    <source>
        <dbReference type="EMBL" id="BBO31292.1"/>
    </source>
</evidence>
<dbReference type="InterPro" id="IPR027463">
    <property type="entry name" value="AcrB_DN_DC_subdom"/>
</dbReference>
<dbReference type="SUPFAM" id="SSF82866">
    <property type="entry name" value="Multidrug efflux transporter AcrB transmembrane domain"/>
    <property type="match status" value="2"/>
</dbReference>
<dbReference type="PRINTS" id="PR00702">
    <property type="entry name" value="ACRIFLAVINRP"/>
</dbReference>
<proteinExistence type="predicted"/>
<dbReference type="GO" id="GO:0005886">
    <property type="term" value="C:plasma membrane"/>
    <property type="evidence" value="ECO:0007669"/>
    <property type="project" value="TreeGrafter"/>
</dbReference>
<dbReference type="Gene3D" id="3.30.2090.10">
    <property type="entry name" value="Multidrug efflux transporter AcrB TolC docking domain, DN and DC subdomains"/>
    <property type="match status" value="2"/>
</dbReference>
<reference evidence="3" key="1">
    <citation type="submission" date="2019-10" db="EMBL/GenBank/DDBJ databases">
        <title>Lacipirellula parvula gen. nov., sp. nov., representing a lineage of planctomycetes widespread in freshwater anoxic habitats, and description of the family Lacipirellulaceae.</title>
        <authorList>
            <person name="Dedysh S.N."/>
            <person name="Kulichevskaya I.S."/>
            <person name="Beletsky A.V."/>
            <person name="Rakitin A.L."/>
            <person name="Mardanov A.V."/>
            <person name="Ivanova A.A."/>
            <person name="Saltykova V.X."/>
            <person name="Rijpstra W.I.C."/>
            <person name="Sinninghe Damste J.S."/>
            <person name="Ravin N.V."/>
        </authorList>
    </citation>
    <scope>NUCLEOTIDE SEQUENCE [LARGE SCALE GENOMIC DNA]</scope>
    <source>
        <strain evidence="3">PX69</strain>
    </source>
</reference>
<keyword evidence="1" id="KW-0472">Membrane</keyword>
<dbReference type="GO" id="GO:0042910">
    <property type="term" value="F:xenobiotic transmembrane transporter activity"/>
    <property type="evidence" value="ECO:0007669"/>
    <property type="project" value="TreeGrafter"/>
</dbReference>
<gene>
    <name evidence="2" type="ORF">PLANPX_0904</name>
</gene>
<sequence>MNLGVLTVQKNRIAFVSMLLIVVGGIVAYQRMGRLEDPEFTIKEALVITPYPGASAEDVAREVTNPIEIAVQQLGQLERVESESSRGRSVVSVVIKDEFDKHSIPQVWDELRRKIADAQPQLPPGARGQSMVIDDFGDVYGIFLAITGEGYSQQELRRYAEFLRRELLLATDVKKVDLFSEQQELVYLELSRHRLAQLGLNEEEIYAQLQARNVVADGGRVQVGDEHLALDPKGGFNSADEMLELVIGSDRSGRQLILRDVATIERADRDPPRRILKYDGQQAIGLGISTVQGGNVVTMGQAVRAKLNELKRNQPIGIEIEEINFQPEAVTAATSDFIFNLIKAVSIVVIVLMFAMGLKTGLIIGMVLFLTIMATFLVMFLDGDILMERISLGALIIALCMLTDNAIIIIEGIKVGIEAGREKMEVVREAVFYNQWPLFGATAIAVIAFAAIGLSNDSTGEYCNSLFWVIFISLTLSWISAITLTPLLSSMFFSPKAPAAAGETDKSDPYGGPIFTAYRNLLALSLRWRGLVMVLSVVAFIASLWGFGYVKQSFFPPATRPQFMVDVFLPAGTHIRETESTAAAIEAYIQEQPGVSNVTTFVGGGGLRFMLVYSPERENRAYVQFLVDVSDPNDISQLILDIQKELDERFPNANAVAKKFLLGPGAGGRVQARFQGPDPAVLRRLADRAVRAIEDDGNAIGVRHDWREREKVIRPDLFELQARRNGITRVEVARALESGFEGRPVGFFREPGADRGLFPQETRLLPIVARPPLAERNDVDALRSMQIWSPVAGRMIPLSQVVSSVDVGWEDPVVMRRDRFPTITVHADPRSGLPSELFGRIRADVEKIKLPAGYSFEWGGEYEDSSNARAALAKSLPAALALMVLIVVCLFNSIRTTLVIWLIAPLAIIGVTVGLLLTGMPFGFMALLGVLSLGGEQIKNSIVVLSKVFQEIQRGADPYRALLSGSVAKLRPVMMVAITTVLGMIPLTQDPFFASMAVAIMFGLSFACVLTLIVAPVLFAIFYGIHEPAPVKKKRK</sequence>
<feature type="transmembrane region" description="Helical" evidence="1">
    <location>
        <begin position="12"/>
        <end position="29"/>
    </location>
</feature>
<dbReference type="Proteomes" id="UP000326837">
    <property type="component" value="Chromosome"/>
</dbReference>
<dbReference type="Pfam" id="PF00873">
    <property type="entry name" value="ACR_tran"/>
    <property type="match status" value="1"/>
</dbReference>
<dbReference type="SUPFAM" id="SSF82693">
    <property type="entry name" value="Multidrug efflux transporter AcrB pore domain, PN1, PN2, PC1 and PC2 subdomains"/>
    <property type="match status" value="3"/>
</dbReference>
<name>A0A5K7X655_9BACT</name>
<dbReference type="KEGG" id="lpav:PLANPX_0904"/>
<keyword evidence="3" id="KW-1185">Reference proteome</keyword>
<dbReference type="Gene3D" id="1.20.1640.10">
    <property type="entry name" value="Multidrug efflux transporter AcrB transmembrane domain"/>
    <property type="match status" value="2"/>
</dbReference>
<dbReference type="EMBL" id="AP021861">
    <property type="protein sequence ID" value="BBO31292.1"/>
    <property type="molecule type" value="Genomic_DNA"/>
</dbReference>
<dbReference type="Gene3D" id="3.30.70.1430">
    <property type="entry name" value="Multidrug efflux transporter AcrB pore domain"/>
    <property type="match status" value="2"/>
</dbReference>
<accession>A0A5K7X655</accession>
<dbReference type="AlphaFoldDB" id="A0A5K7X655"/>
<feature type="transmembrane region" description="Helical" evidence="1">
    <location>
        <begin position="876"/>
        <end position="894"/>
    </location>
</feature>
<dbReference type="InterPro" id="IPR001036">
    <property type="entry name" value="Acrflvin-R"/>
</dbReference>
<dbReference type="SUPFAM" id="SSF82714">
    <property type="entry name" value="Multidrug efflux transporter AcrB TolC docking domain, DN and DC subdomains"/>
    <property type="match status" value="2"/>
</dbReference>
<feature type="transmembrane region" description="Helical" evidence="1">
    <location>
        <begin position="337"/>
        <end position="356"/>
    </location>
</feature>
<dbReference type="PANTHER" id="PTHR32063:SF18">
    <property type="entry name" value="CATION EFFLUX SYSTEM PROTEIN"/>
    <property type="match status" value="1"/>
</dbReference>
<evidence type="ECO:0000256" key="1">
    <source>
        <dbReference type="SAM" id="Phobius"/>
    </source>
</evidence>
<feature type="transmembrane region" description="Helical" evidence="1">
    <location>
        <begin position="466"/>
        <end position="488"/>
    </location>
</feature>
<evidence type="ECO:0000313" key="3">
    <source>
        <dbReference type="Proteomes" id="UP000326837"/>
    </source>
</evidence>
<feature type="transmembrane region" description="Helical" evidence="1">
    <location>
        <begin position="993"/>
        <end position="1026"/>
    </location>
</feature>
<dbReference type="Gene3D" id="3.30.70.1440">
    <property type="entry name" value="Multidrug efflux transporter AcrB pore domain"/>
    <property type="match status" value="1"/>
</dbReference>
<feature type="transmembrane region" description="Helical" evidence="1">
    <location>
        <begin position="392"/>
        <end position="413"/>
    </location>
</feature>
<feature type="transmembrane region" description="Helical" evidence="1">
    <location>
        <begin position="528"/>
        <end position="550"/>
    </location>
</feature>
<dbReference type="PANTHER" id="PTHR32063">
    <property type="match status" value="1"/>
</dbReference>
<organism evidence="2 3">
    <name type="scientific">Lacipirellula parvula</name>
    <dbReference type="NCBI Taxonomy" id="2650471"/>
    <lineage>
        <taxon>Bacteria</taxon>
        <taxon>Pseudomonadati</taxon>
        <taxon>Planctomycetota</taxon>
        <taxon>Planctomycetia</taxon>
        <taxon>Pirellulales</taxon>
        <taxon>Lacipirellulaceae</taxon>
        <taxon>Lacipirellula</taxon>
    </lineage>
</organism>
<dbReference type="RefSeq" id="WP_152097458.1">
    <property type="nucleotide sequence ID" value="NZ_AP021861.1"/>
</dbReference>